<dbReference type="RefSeq" id="WP_191801483.1">
    <property type="nucleotide sequence ID" value="NZ_JACSQF010000003.1"/>
</dbReference>
<proteinExistence type="predicted"/>
<gene>
    <name evidence="2" type="ORF">H9641_04830</name>
</gene>
<evidence type="ECO:0000256" key="1">
    <source>
        <dbReference type="SAM" id="MobiDB-lite"/>
    </source>
</evidence>
<comment type="caution">
    <text evidence="2">The sequence shown here is derived from an EMBL/GenBank/DDBJ whole genome shotgun (WGS) entry which is preliminary data.</text>
</comment>
<dbReference type="EMBL" id="JACSQF010000003">
    <property type="protein sequence ID" value="MBD7980042.1"/>
    <property type="molecule type" value="Genomic_DNA"/>
</dbReference>
<protein>
    <recommendedName>
        <fullName evidence="4">MarR family transcriptional regulator</fullName>
    </recommendedName>
</protein>
<name>A0ABR8TWB7_9CELL</name>
<accession>A0ABR8TWB7</accession>
<feature type="region of interest" description="Disordered" evidence="1">
    <location>
        <begin position="123"/>
        <end position="143"/>
    </location>
</feature>
<reference evidence="2 3" key="1">
    <citation type="submission" date="2020-08" db="EMBL/GenBank/DDBJ databases">
        <title>A Genomic Blueprint of the Chicken Gut Microbiome.</title>
        <authorList>
            <person name="Gilroy R."/>
            <person name="Ravi A."/>
            <person name="Getino M."/>
            <person name="Pursley I."/>
            <person name="Horton D.L."/>
            <person name="Alikhan N.-F."/>
            <person name="Baker D."/>
            <person name="Gharbi K."/>
            <person name="Hall N."/>
            <person name="Watson M."/>
            <person name="Adriaenssens E.M."/>
            <person name="Foster-Nyarko E."/>
            <person name="Jarju S."/>
            <person name="Secka A."/>
            <person name="Antonio M."/>
            <person name="Oren A."/>
            <person name="Chaudhuri R."/>
            <person name="La Ragione R.M."/>
            <person name="Hildebrand F."/>
            <person name="Pallen M.J."/>
        </authorList>
    </citation>
    <scope>NUCLEOTIDE SEQUENCE [LARGE SCALE GENOMIC DNA]</scope>
    <source>
        <strain evidence="2 3">Sa2CUA9</strain>
    </source>
</reference>
<dbReference type="SUPFAM" id="SSF46785">
    <property type="entry name" value="Winged helix' DNA-binding domain"/>
    <property type="match status" value="1"/>
</dbReference>
<organism evidence="2 3">
    <name type="scientific">Oerskovia merdavium</name>
    <dbReference type="NCBI Taxonomy" id="2762227"/>
    <lineage>
        <taxon>Bacteria</taxon>
        <taxon>Bacillati</taxon>
        <taxon>Actinomycetota</taxon>
        <taxon>Actinomycetes</taxon>
        <taxon>Micrococcales</taxon>
        <taxon>Cellulomonadaceae</taxon>
        <taxon>Oerskovia</taxon>
    </lineage>
</organism>
<evidence type="ECO:0000313" key="3">
    <source>
        <dbReference type="Proteomes" id="UP000655570"/>
    </source>
</evidence>
<dbReference type="Proteomes" id="UP000655570">
    <property type="component" value="Unassembled WGS sequence"/>
</dbReference>
<evidence type="ECO:0000313" key="2">
    <source>
        <dbReference type="EMBL" id="MBD7980042.1"/>
    </source>
</evidence>
<dbReference type="InterPro" id="IPR036390">
    <property type="entry name" value="WH_DNA-bd_sf"/>
</dbReference>
<sequence length="254" mass="28568">MNENPLIHTGEYIAYFPEIGRTLGSTDRAIVLQYLWYRRDRTTGRAVLPLDEIAEKTGITYATVRRVTDWLIKNGHLVKHRASTWDPTSTWEIRWNDGAAQSEQHVVPNLSSSLVRKVSSTQVRNLSSTSSKNPEEQSKNTPIVPSGFEEFWAAYPRKGGSLPAARAAWLEAKKKLEPVDIIAAAKRHADDPNRVDRYTVAPAKWLTEERWNNDPEPSRAETRSHDPQADLARAEMAKALARANQTTNPTMIGA</sequence>
<keyword evidence="3" id="KW-1185">Reference proteome</keyword>
<feature type="compositionally biased region" description="Polar residues" evidence="1">
    <location>
        <begin position="123"/>
        <end position="132"/>
    </location>
</feature>
<feature type="region of interest" description="Disordered" evidence="1">
    <location>
        <begin position="209"/>
        <end position="230"/>
    </location>
</feature>
<evidence type="ECO:0008006" key="4">
    <source>
        <dbReference type="Google" id="ProtNLM"/>
    </source>
</evidence>